<keyword evidence="4" id="KW-1185">Reference proteome</keyword>
<evidence type="ECO:0000313" key="4">
    <source>
        <dbReference type="Proteomes" id="UP001165667"/>
    </source>
</evidence>
<feature type="domain" description="FAD dependent oxidoreductase" evidence="2">
    <location>
        <begin position="4"/>
        <end position="344"/>
    </location>
</feature>
<evidence type="ECO:0000256" key="1">
    <source>
        <dbReference type="ARBA" id="ARBA00023002"/>
    </source>
</evidence>
<dbReference type="AlphaFoldDB" id="A0AA42CQQ8"/>
<dbReference type="GO" id="GO:0016491">
    <property type="term" value="F:oxidoreductase activity"/>
    <property type="evidence" value="ECO:0007669"/>
    <property type="project" value="UniProtKB-KW"/>
</dbReference>
<evidence type="ECO:0000259" key="2">
    <source>
        <dbReference type="Pfam" id="PF01266"/>
    </source>
</evidence>
<sequence>MRFDIVVVGGGIAGAGIAYELSRLFSVIVVEREQQCGRHATGRSAASFTQAYGGATVRRLAGASRSFLETPPKGFAAHPLLMPRGTLTIARQEQIGRLEQAFALARVSAPSIRRIAPAEALARVPILRPEAVAAALFEPDAMDLDVHGLHGGFLAAASRQGARILCDAAVERIDHDAKGWTVQTSAGTVSAAILINAAGAWADAVARLAGVQPLGLVPKKRTAFLVPLPPDVEARTWPLVDDVGESFYFKHDAGQLFVSPADATPSEPVDVFADEIDVAIGADRLQRATTLTVRRVSRSWAGLRTFAPDGAPVVGPDPEVPDFIWLAGQGGTGIKTAPALSRACVSLMNMGRLPDDLLSAGLTAGDLLPGRLRGSPHLDKKPS</sequence>
<keyword evidence="1" id="KW-0560">Oxidoreductase</keyword>
<proteinExistence type="predicted"/>
<dbReference type="Gene3D" id="3.50.50.60">
    <property type="entry name" value="FAD/NAD(P)-binding domain"/>
    <property type="match status" value="1"/>
</dbReference>
<reference evidence="3" key="1">
    <citation type="submission" date="2022-05" db="EMBL/GenBank/DDBJ databases">
        <authorList>
            <person name="Pankratov T."/>
        </authorList>
    </citation>
    <scope>NUCLEOTIDE SEQUENCE</scope>
    <source>
        <strain evidence="3">BP6-180914</strain>
    </source>
</reference>
<gene>
    <name evidence="3" type="ORF">M8523_27270</name>
</gene>
<dbReference type="GO" id="GO:0005737">
    <property type="term" value="C:cytoplasm"/>
    <property type="evidence" value="ECO:0007669"/>
    <property type="project" value="TreeGrafter"/>
</dbReference>
<dbReference type="InterPro" id="IPR036188">
    <property type="entry name" value="FAD/NAD-bd_sf"/>
</dbReference>
<dbReference type="Gene3D" id="3.30.9.10">
    <property type="entry name" value="D-Amino Acid Oxidase, subunit A, domain 2"/>
    <property type="match status" value="1"/>
</dbReference>
<dbReference type="InterPro" id="IPR006076">
    <property type="entry name" value="FAD-dep_OxRdtase"/>
</dbReference>
<dbReference type="SUPFAM" id="SSF51905">
    <property type="entry name" value="FAD/NAD(P)-binding domain"/>
    <property type="match status" value="1"/>
</dbReference>
<name>A0AA42CQQ8_9HYPH</name>
<dbReference type="Proteomes" id="UP001165667">
    <property type="component" value="Unassembled WGS sequence"/>
</dbReference>
<dbReference type="PANTHER" id="PTHR13847:SF287">
    <property type="entry name" value="FAD-DEPENDENT OXIDOREDUCTASE DOMAIN-CONTAINING PROTEIN 1"/>
    <property type="match status" value="1"/>
</dbReference>
<accession>A0AA42CQQ8</accession>
<evidence type="ECO:0000313" key="3">
    <source>
        <dbReference type="EMBL" id="MCW6511675.1"/>
    </source>
</evidence>
<comment type="caution">
    <text evidence="3">The sequence shown here is derived from an EMBL/GenBank/DDBJ whole genome shotgun (WGS) entry which is preliminary data.</text>
</comment>
<organism evidence="3 4">
    <name type="scientific">Lichenifustis flavocetrariae</name>
    <dbReference type="NCBI Taxonomy" id="2949735"/>
    <lineage>
        <taxon>Bacteria</taxon>
        <taxon>Pseudomonadati</taxon>
        <taxon>Pseudomonadota</taxon>
        <taxon>Alphaproteobacteria</taxon>
        <taxon>Hyphomicrobiales</taxon>
        <taxon>Lichenihabitantaceae</taxon>
        <taxon>Lichenifustis</taxon>
    </lineage>
</organism>
<dbReference type="RefSeq" id="WP_282588050.1">
    <property type="nucleotide sequence ID" value="NZ_JAMOIM010000030.1"/>
</dbReference>
<dbReference type="EMBL" id="JAMOIM010000030">
    <property type="protein sequence ID" value="MCW6511675.1"/>
    <property type="molecule type" value="Genomic_DNA"/>
</dbReference>
<dbReference type="PANTHER" id="PTHR13847">
    <property type="entry name" value="SARCOSINE DEHYDROGENASE-RELATED"/>
    <property type="match status" value="1"/>
</dbReference>
<protein>
    <submittedName>
        <fullName evidence="3">FAD-binding oxidoreductase</fullName>
    </submittedName>
</protein>
<dbReference type="Pfam" id="PF01266">
    <property type="entry name" value="DAO"/>
    <property type="match status" value="1"/>
</dbReference>